<feature type="compositionally biased region" description="Basic residues" evidence="2">
    <location>
        <begin position="293"/>
        <end position="306"/>
    </location>
</feature>
<feature type="region of interest" description="Disordered" evidence="2">
    <location>
        <begin position="1"/>
        <end position="499"/>
    </location>
</feature>
<evidence type="ECO:0000256" key="2">
    <source>
        <dbReference type="SAM" id="MobiDB-lite"/>
    </source>
</evidence>
<keyword evidence="5" id="KW-1185">Reference proteome</keyword>
<feature type="compositionally biased region" description="Polar residues" evidence="2">
    <location>
        <begin position="262"/>
        <end position="274"/>
    </location>
</feature>
<evidence type="ECO:0000259" key="3">
    <source>
        <dbReference type="Pfam" id="PF20994"/>
    </source>
</evidence>
<dbReference type="Pfam" id="PF20994">
    <property type="entry name" value="CENPU"/>
    <property type="match status" value="1"/>
</dbReference>
<organism evidence="4 5">
    <name type="scientific">Apiospora phragmitis</name>
    <dbReference type="NCBI Taxonomy" id="2905665"/>
    <lineage>
        <taxon>Eukaryota</taxon>
        <taxon>Fungi</taxon>
        <taxon>Dikarya</taxon>
        <taxon>Ascomycota</taxon>
        <taxon>Pezizomycotina</taxon>
        <taxon>Sordariomycetes</taxon>
        <taxon>Xylariomycetidae</taxon>
        <taxon>Amphisphaeriales</taxon>
        <taxon>Apiosporaceae</taxon>
        <taxon>Apiospora</taxon>
    </lineage>
</organism>
<dbReference type="GeneID" id="92092000"/>
<feature type="compositionally biased region" description="Low complexity" evidence="2">
    <location>
        <begin position="114"/>
        <end position="129"/>
    </location>
</feature>
<comment type="caution">
    <text evidence="4">The sequence shown here is derived from an EMBL/GenBank/DDBJ whole genome shotgun (WGS) entry which is preliminary data.</text>
</comment>
<feature type="compositionally biased region" description="Basic and acidic residues" evidence="2">
    <location>
        <begin position="1"/>
        <end position="10"/>
    </location>
</feature>
<evidence type="ECO:0000313" key="5">
    <source>
        <dbReference type="Proteomes" id="UP001480595"/>
    </source>
</evidence>
<gene>
    <name evidence="4" type="ORF">PG994_007528</name>
</gene>
<feature type="compositionally biased region" description="Basic and acidic residues" evidence="2">
    <location>
        <begin position="423"/>
        <end position="443"/>
    </location>
</feature>
<dbReference type="Proteomes" id="UP001480595">
    <property type="component" value="Unassembled WGS sequence"/>
</dbReference>
<dbReference type="InterPro" id="IPR048743">
    <property type="entry name" value="AME1"/>
</dbReference>
<keyword evidence="1" id="KW-0175">Coiled coil</keyword>
<reference evidence="4 5" key="1">
    <citation type="submission" date="2023-01" db="EMBL/GenBank/DDBJ databases">
        <title>Analysis of 21 Apiospora genomes using comparative genomics revels a genus with tremendous synthesis potential of carbohydrate active enzymes and secondary metabolites.</title>
        <authorList>
            <person name="Sorensen T."/>
        </authorList>
    </citation>
    <scope>NUCLEOTIDE SEQUENCE [LARGE SCALE GENOMIC DNA]</scope>
    <source>
        <strain evidence="4 5">CBS 135458</strain>
    </source>
</reference>
<sequence>MAESREERMQQRMRGAGRHEVADESFGLILPVEESPEAPSPEPPTPEPAAPEPAAPEPEPVPELPLQPAPDIAPESVPRSAPNTSAKRRPASSGTPRAQQQQQPLPVSDRTRSSARSRPSTQPTSRVRPNPYDIEPESPLPATEPRAATSPPQITVEVPVDAGDAGDATATAAAPRPTSRGSISSRLSSGGYHVAEEVTESPADAPGSGHRRRVRISQGLASQSAQLQRAVLLEDEKGHGGEMTTSSPLARKTRKSAATTAQNGNRRSARNSVTADLVELSVEPSSPIPQAASRRKAQVQAKAKRSKLTDEVPEEATEVPQPRSKSKPKKSKVTEVPEEVPQPKSKSKLKKSKVTEEIPEEVTEVRQPRPKSKSKPKPKSTSKTKTQGGDAVGEDADEVEEAEEVEVNEVARRIGRKRPRVSPLREEESLELDAREAEPEPPAKKRRQRRSQESPAKQSQPKASKTKAKARGKPETKARRRRSDGEPIPIGVQRYTKPQRINEDDSDADILTAEIPFTNRAGVNVVDVLSQICEEVIEANLATLQETAAKAENAPMKKEYRTKLRALEAFQEELRTRLLEHTVALDTLHALKKRVRSIQKEKITLRNEILRIRAEREQVALKMDAVRLRHEVDSKDSLQQLGLSASMHDIEMAIDHGRSAPELTPSEQKMAELANLELLVSQVAGQACAGGDGSGNLKQIHDFNAFLERAAAALEMR</sequence>
<evidence type="ECO:0000256" key="1">
    <source>
        <dbReference type="SAM" id="Coils"/>
    </source>
</evidence>
<protein>
    <recommendedName>
        <fullName evidence="3">Inner kinetochore subunit AME1 domain-containing protein</fullName>
    </recommendedName>
</protein>
<feature type="compositionally biased region" description="Polar residues" evidence="2">
    <location>
        <begin position="92"/>
        <end position="105"/>
    </location>
</feature>
<feature type="compositionally biased region" description="Pro residues" evidence="2">
    <location>
        <begin position="38"/>
        <end position="68"/>
    </location>
</feature>
<dbReference type="EMBL" id="JAQQWL010000007">
    <property type="protein sequence ID" value="KAK8064890.1"/>
    <property type="molecule type" value="Genomic_DNA"/>
</dbReference>
<name>A0ABR1V139_9PEZI</name>
<feature type="coiled-coil region" evidence="1">
    <location>
        <begin position="588"/>
        <end position="615"/>
    </location>
</feature>
<feature type="compositionally biased region" description="Acidic residues" evidence="2">
    <location>
        <begin position="392"/>
        <end position="407"/>
    </location>
</feature>
<feature type="compositionally biased region" description="Basic residues" evidence="2">
    <location>
        <begin position="368"/>
        <end position="382"/>
    </location>
</feature>
<dbReference type="RefSeq" id="XP_066715879.1">
    <property type="nucleotide sequence ID" value="XM_066858937.1"/>
</dbReference>
<evidence type="ECO:0000313" key="4">
    <source>
        <dbReference type="EMBL" id="KAK8064890.1"/>
    </source>
</evidence>
<feature type="compositionally biased region" description="Low complexity" evidence="2">
    <location>
        <begin position="217"/>
        <end position="231"/>
    </location>
</feature>
<proteinExistence type="predicted"/>
<accession>A0ABR1V139</accession>
<feature type="compositionally biased region" description="Polar residues" evidence="2">
    <location>
        <begin position="453"/>
        <end position="463"/>
    </location>
</feature>
<feature type="domain" description="Inner kinetochore subunit AME1" evidence="3">
    <location>
        <begin position="519"/>
        <end position="709"/>
    </location>
</feature>
<feature type="compositionally biased region" description="Low complexity" evidence="2">
    <location>
        <begin position="161"/>
        <end position="191"/>
    </location>
</feature>